<keyword evidence="6" id="KW-0479">Metal-binding</keyword>
<dbReference type="PROSITE" id="PS50255">
    <property type="entry name" value="CYTOCHROME_B5_2"/>
    <property type="match status" value="1"/>
</dbReference>
<dbReference type="GO" id="GO:0016717">
    <property type="term" value="F:oxidoreductase activity, acting on paired donors, with oxidation of a pair of donors resulting in the reduction of molecular oxygen to two molecules of water"/>
    <property type="evidence" value="ECO:0007669"/>
    <property type="project" value="UniProtKB-ARBA"/>
</dbReference>
<feature type="domain" description="Cytochrome b5 heme-binding" evidence="13">
    <location>
        <begin position="55"/>
        <end position="130"/>
    </location>
</feature>
<keyword evidence="9" id="KW-0408">Iron</keyword>
<evidence type="ECO:0000256" key="1">
    <source>
        <dbReference type="ARBA" id="ARBA00004141"/>
    </source>
</evidence>
<dbReference type="AlphaFoldDB" id="A0A6P5GLY6"/>
<keyword evidence="4" id="KW-0349">Heme</keyword>
<proteinExistence type="inferred from homology"/>
<feature type="transmembrane region" description="Helical" evidence="12">
    <location>
        <begin position="20"/>
        <end position="38"/>
    </location>
</feature>
<sequence>MCSLAPQQPKNICVLRNEQINVSVWHLVFSLAIYYYIISRENNDNDDAAGGPKAVRCVSTEELRKHSTASDLWIAIGGKVYDVTRWLPSHPGGDLPLLSLAGSDATDAFLAYHPPSAFPLLPRFLVGRLSDPAVSPASADYRRLCSQFSRLGLFRPSPLLPSLSLLAMLALLLSAVLLVRLSPSPLAHLLSGALVGLLWIQSGWMGHDSGHYPILPSRGLNRLLQICSGNCVTGISIAWWKRNHNAHHIACNSLDFDPDLQHLPLFAVSPRLFAPLFSVFYRRTMPFGAAARLLVSYQHLTFYPVMCVARVNLLAQSGILLLSGRNVPNRLQEIAGVAVFWVWYPLLVSCLPDWRERAAFVLASFAVTGIQHVQFCLNHFSSEVFVGPPAGNDWFERQTMASLDISCPPWMDWFHGGLQFQVEHHLFPRIPRCRLRKIAPFVRDLCKKHNLPYATASFWEANAMTIRTLRAAAMQARNAKNAAPKNLLWEALNTHG</sequence>
<keyword evidence="10" id="KW-0443">Lipid metabolism</keyword>
<keyword evidence="7 12" id="KW-1133">Transmembrane helix</keyword>
<evidence type="ECO:0000256" key="12">
    <source>
        <dbReference type="SAM" id="Phobius"/>
    </source>
</evidence>
<dbReference type="PANTHER" id="PTHR19353:SF30">
    <property type="entry name" value="DELTA 8-(E)-SPHINGOLIPID DESATURASE"/>
    <property type="match status" value="1"/>
</dbReference>
<keyword evidence="5 12" id="KW-0812">Transmembrane</keyword>
<dbReference type="SUPFAM" id="SSF55856">
    <property type="entry name" value="Cytochrome b5-like heme/steroid binding domain"/>
    <property type="match status" value="1"/>
</dbReference>
<dbReference type="InterPro" id="IPR036400">
    <property type="entry name" value="Cyt_B5-like_heme/steroid_sf"/>
</dbReference>
<dbReference type="InterPro" id="IPR005804">
    <property type="entry name" value="FA_desaturase_dom"/>
</dbReference>
<dbReference type="InterPro" id="IPR001199">
    <property type="entry name" value="Cyt_B5-like_heme/steroid-bd"/>
</dbReference>
<dbReference type="Pfam" id="PF00173">
    <property type="entry name" value="Cyt-b5"/>
    <property type="match status" value="1"/>
</dbReference>
<dbReference type="RefSeq" id="XP_020108969.1">
    <property type="nucleotide sequence ID" value="XM_020253380.1"/>
</dbReference>
<feature type="transmembrane region" description="Helical" evidence="12">
    <location>
        <begin position="159"/>
        <end position="179"/>
    </location>
</feature>
<dbReference type="InterPro" id="IPR012171">
    <property type="entry name" value="Fatty_acid_desaturase"/>
</dbReference>
<organism evidence="14 15">
    <name type="scientific">Ananas comosus</name>
    <name type="common">Pineapple</name>
    <name type="synonym">Ananas ananas</name>
    <dbReference type="NCBI Taxonomy" id="4615"/>
    <lineage>
        <taxon>Eukaryota</taxon>
        <taxon>Viridiplantae</taxon>
        <taxon>Streptophyta</taxon>
        <taxon>Embryophyta</taxon>
        <taxon>Tracheophyta</taxon>
        <taxon>Spermatophyta</taxon>
        <taxon>Magnoliopsida</taxon>
        <taxon>Liliopsida</taxon>
        <taxon>Poales</taxon>
        <taxon>Bromeliaceae</taxon>
        <taxon>Bromelioideae</taxon>
        <taxon>Ananas</taxon>
    </lineage>
</organism>
<evidence type="ECO:0000256" key="2">
    <source>
        <dbReference type="ARBA" id="ARBA00005189"/>
    </source>
</evidence>
<dbReference type="Gene3D" id="3.10.120.10">
    <property type="entry name" value="Cytochrome b5-like heme/steroid binding domain"/>
    <property type="match status" value="1"/>
</dbReference>
<evidence type="ECO:0000259" key="13">
    <source>
        <dbReference type="PROSITE" id="PS50255"/>
    </source>
</evidence>
<dbReference type="GeneID" id="109724498"/>
<feature type="transmembrane region" description="Helical" evidence="12">
    <location>
        <begin position="185"/>
        <end position="202"/>
    </location>
</feature>
<comment type="pathway">
    <text evidence="2">Lipid metabolism.</text>
</comment>
<evidence type="ECO:0000313" key="15">
    <source>
        <dbReference type="RefSeq" id="XP_020108969.1"/>
    </source>
</evidence>
<evidence type="ECO:0000256" key="5">
    <source>
        <dbReference type="ARBA" id="ARBA00022692"/>
    </source>
</evidence>
<comment type="similarity">
    <text evidence="3">Belongs to the fatty acid desaturase type 1 family.</text>
</comment>
<evidence type="ECO:0000256" key="3">
    <source>
        <dbReference type="ARBA" id="ARBA00009295"/>
    </source>
</evidence>
<evidence type="ECO:0000256" key="11">
    <source>
        <dbReference type="ARBA" id="ARBA00023136"/>
    </source>
</evidence>
<reference evidence="14" key="1">
    <citation type="journal article" date="2015" name="Nat. Genet.">
        <title>The pineapple genome and the evolution of CAM photosynthesis.</title>
        <authorList>
            <person name="Ming R."/>
            <person name="VanBuren R."/>
            <person name="Wai C.M."/>
            <person name="Tang H."/>
            <person name="Schatz M.C."/>
            <person name="Bowers J.E."/>
            <person name="Lyons E."/>
            <person name="Wang M.L."/>
            <person name="Chen J."/>
            <person name="Biggers E."/>
            <person name="Zhang J."/>
            <person name="Huang L."/>
            <person name="Zhang L."/>
            <person name="Miao W."/>
            <person name="Zhang J."/>
            <person name="Ye Z."/>
            <person name="Miao C."/>
            <person name="Lin Z."/>
            <person name="Wang H."/>
            <person name="Zhou H."/>
            <person name="Yim W.C."/>
            <person name="Priest H.D."/>
            <person name="Zheng C."/>
            <person name="Woodhouse M."/>
            <person name="Edger P.P."/>
            <person name="Guyot R."/>
            <person name="Guo H.B."/>
            <person name="Guo H."/>
            <person name="Zheng G."/>
            <person name="Singh R."/>
            <person name="Sharma A."/>
            <person name="Min X."/>
            <person name="Zheng Y."/>
            <person name="Lee H."/>
            <person name="Gurtowski J."/>
            <person name="Sedlazeck F.J."/>
            <person name="Harkess A."/>
            <person name="McKain M.R."/>
            <person name="Liao Z."/>
            <person name="Fang J."/>
            <person name="Liu J."/>
            <person name="Zhang X."/>
            <person name="Zhang Q."/>
            <person name="Hu W."/>
            <person name="Qin Y."/>
            <person name="Wang K."/>
            <person name="Chen L.Y."/>
            <person name="Shirley N."/>
            <person name="Lin Y.R."/>
            <person name="Liu L.Y."/>
            <person name="Hernandez A.G."/>
            <person name="Wright C.L."/>
            <person name="Bulone V."/>
            <person name="Tuskan G.A."/>
            <person name="Heath K."/>
            <person name="Zee F."/>
            <person name="Moore P.H."/>
            <person name="Sunkar R."/>
            <person name="Leebens-Mack J.H."/>
            <person name="Mockler T."/>
            <person name="Bennetzen J.L."/>
            <person name="Freeling M."/>
            <person name="Sankoff D."/>
            <person name="Paterson A.H."/>
            <person name="Zhu X."/>
            <person name="Yang X."/>
            <person name="Smith J.A."/>
            <person name="Cushman J.C."/>
            <person name="Paull R.E."/>
            <person name="Yu Q."/>
        </authorList>
    </citation>
    <scope>NUCLEOTIDE SEQUENCE [LARGE SCALE GENOMIC DNA]</scope>
    <source>
        <strain evidence="14">cv. F153</strain>
    </source>
</reference>
<keyword evidence="14" id="KW-1185">Reference proteome</keyword>
<dbReference type="SMART" id="SM01117">
    <property type="entry name" value="Cyt-b5"/>
    <property type="match status" value="1"/>
</dbReference>
<dbReference type="Pfam" id="PF00487">
    <property type="entry name" value="FA_desaturase"/>
    <property type="match status" value="1"/>
</dbReference>
<accession>A0A6P5GLY6</accession>
<protein>
    <submittedName>
        <fullName evidence="15">Delta(8)-fatty-acid desaturase 2-like</fullName>
    </submittedName>
</protein>
<dbReference type="OrthoDB" id="260091at2759"/>
<evidence type="ECO:0000313" key="14">
    <source>
        <dbReference type="Proteomes" id="UP000515123"/>
    </source>
</evidence>
<keyword evidence="8" id="KW-0560">Oxidoreductase</keyword>
<dbReference type="GO" id="GO:0016020">
    <property type="term" value="C:membrane"/>
    <property type="evidence" value="ECO:0007669"/>
    <property type="project" value="UniProtKB-SubCell"/>
</dbReference>
<gene>
    <name evidence="15" type="primary">LOC109724498</name>
</gene>
<evidence type="ECO:0000256" key="7">
    <source>
        <dbReference type="ARBA" id="ARBA00022989"/>
    </source>
</evidence>
<name>A0A6P5GLY6_ANACO</name>
<dbReference type="GO" id="GO:0006629">
    <property type="term" value="P:lipid metabolic process"/>
    <property type="evidence" value="ECO:0007669"/>
    <property type="project" value="UniProtKB-KW"/>
</dbReference>
<keyword evidence="11 12" id="KW-0472">Membrane</keyword>
<dbReference type="PANTHER" id="PTHR19353">
    <property type="entry name" value="FATTY ACID DESATURASE 2"/>
    <property type="match status" value="1"/>
</dbReference>
<comment type="subcellular location">
    <subcellularLocation>
        <location evidence="1">Membrane</location>
        <topology evidence="1">Multi-pass membrane protein</topology>
    </subcellularLocation>
</comment>
<evidence type="ECO:0000256" key="4">
    <source>
        <dbReference type="ARBA" id="ARBA00022617"/>
    </source>
</evidence>
<evidence type="ECO:0000256" key="10">
    <source>
        <dbReference type="ARBA" id="ARBA00023098"/>
    </source>
</evidence>
<dbReference type="PIRSF" id="PIRSF015921">
    <property type="entry name" value="FA_sphinglp_des"/>
    <property type="match status" value="1"/>
</dbReference>
<evidence type="ECO:0000256" key="6">
    <source>
        <dbReference type="ARBA" id="ARBA00022723"/>
    </source>
</evidence>
<dbReference type="GO" id="GO:0046872">
    <property type="term" value="F:metal ion binding"/>
    <property type="evidence" value="ECO:0007669"/>
    <property type="project" value="UniProtKB-KW"/>
</dbReference>
<dbReference type="Proteomes" id="UP000515123">
    <property type="component" value="Linkage group 1"/>
</dbReference>
<reference evidence="15" key="2">
    <citation type="submission" date="2025-08" db="UniProtKB">
        <authorList>
            <consortium name="RefSeq"/>
        </authorList>
    </citation>
    <scope>IDENTIFICATION</scope>
    <source>
        <tissue evidence="15">Leaf</tissue>
    </source>
</reference>
<dbReference type="CDD" id="cd03506">
    <property type="entry name" value="Delta6-FADS-like"/>
    <property type="match status" value="1"/>
</dbReference>
<evidence type="ECO:0000256" key="8">
    <source>
        <dbReference type="ARBA" id="ARBA00023002"/>
    </source>
</evidence>
<dbReference type="PRINTS" id="PR00363">
    <property type="entry name" value="CYTOCHROMEB5"/>
</dbReference>
<evidence type="ECO:0000256" key="9">
    <source>
        <dbReference type="ARBA" id="ARBA00023004"/>
    </source>
</evidence>